<comment type="caution">
    <text evidence="1">The sequence shown here is derived from an EMBL/GenBank/DDBJ whole genome shotgun (WGS) entry which is preliminary data.</text>
</comment>
<dbReference type="Proteomes" id="UP000434172">
    <property type="component" value="Unassembled WGS sequence"/>
</dbReference>
<sequence>MLGGECGIIPTHTALKTAFDSLDKAFNVLIAADPSGWGPNGRLSTLEEKHDALQARYDTLQGEFVALVRGVLQVRRELRACEAHTAQGGDFRRLRASVMQLDRKFLVFGRRSGRVTALEAEVAYLTERLEALENASLS</sequence>
<proteinExistence type="predicted"/>
<protein>
    <submittedName>
        <fullName evidence="1">Uncharacterized protein</fullName>
    </submittedName>
</protein>
<dbReference type="AlphaFoldDB" id="A0A8H3W214"/>
<name>A0A8H3W214_9PEZI</name>
<organism evidence="1 2">
    <name type="scientific">Colletotrichum asianum</name>
    <dbReference type="NCBI Taxonomy" id="702518"/>
    <lineage>
        <taxon>Eukaryota</taxon>
        <taxon>Fungi</taxon>
        <taxon>Dikarya</taxon>
        <taxon>Ascomycota</taxon>
        <taxon>Pezizomycotina</taxon>
        <taxon>Sordariomycetes</taxon>
        <taxon>Hypocreomycetidae</taxon>
        <taxon>Glomerellales</taxon>
        <taxon>Glomerellaceae</taxon>
        <taxon>Colletotrichum</taxon>
        <taxon>Colletotrichum gloeosporioides species complex</taxon>
    </lineage>
</organism>
<dbReference type="EMBL" id="WOWK01000121">
    <property type="protein sequence ID" value="KAF0317862.1"/>
    <property type="molecule type" value="Genomic_DNA"/>
</dbReference>
<keyword evidence="2" id="KW-1185">Reference proteome</keyword>
<evidence type="ECO:0000313" key="1">
    <source>
        <dbReference type="EMBL" id="KAF0317862.1"/>
    </source>
</evidence>
<reference evidence="1 2" key="1">
    <citation type="submission" date="2019-12" db="EMBL/GenBank/DDBJ databases">
        <title>A genome sequence resource for the geographically widespread anthracnose pathogen Colletotrichum asianum.</title>
        <authorList>
            <person name="Meng Y."/>
        </authorList>
    </citation>
    <scope>NUCLEOTIDE SEQUENCE [LARGE SCALE GENOMIC DNA]</scope>
    <source>
        <strain evidence="1 2">ICMP 18580</strain>
    </source>
</reference>
<accession>A0A8H3W214</accession>
<evidence type="ECO:0000313" key="2">
    <source>
        <dbReference type="Proteomes" id="UP000434172"/>
    </source>
</evidence>
<gene>
    <name evidence="1" type="ORF">GQ607_014886</name>
</gene>